<keyword evidence="1" id="KW-0012">Acyltransferase</keyword>
<gene>
    <name evidence="1" type="primary">plsB_1</name>
    <name evidence="1" type="ORF">g.36671</name>
</gene>
<dbReference type="EMBL" id="GDJX01017036">
    <property type="protein sequence ID" value="JAT50900.1"/>
    <property type="molecule type" value="Transcribed_RNA"/>
</dbReference>
<keyword evidence="1" id="KW-0808">Transferase</keyword>
<organism evidence="1">
    <name type="scientific">Anthurium amnicola</name>
    <dbReference type="NCBI Taxonomy" id="1678845"/>
    <lineage>
        <taxon>Eukaryota</taxon>
        <taxon>Viridiplantae</taxon>
        <taxon>Streptophyta</taxon>
        <taxon>Embryophyta</taxon>
        <taxon>Tracheophyta</taxon>
        <taxon>Spermatophyta</taxon>
        <taxon>Magnoliopsida</taxon>
        <taxon>Liliopsida</taxon>
        <taxon>Araceae</taxon>
        <taxon>Pothoideae</taxon>
        <taxon>Potheae</taxon>
        <taxon>Anthurium</taxon>
    </lineage>
</organism>
<protein>
    <submittedName>
        <fullName evidence="1">Glycerol-3-phosphate acyltransferase</fullName>
    </submittedName>
</protein>
<reference evidence="1" key="1">
    <citation type="submission" date="2015-07" db="EMBL/GenBank/DDBJ databases">
        <title>Transcriptome Assembly of Anthurium amnicola.</title>
        <authorList>
            <person name="Suzuki J."/>
        </authorList>
    </citation>
    <scope>NUCLEOTIDE SEQUENCE</scope>
</reference>
<name>A0A1D1Y8C4_9ARAE</name>
<evidence type="ECO:0000313" key="1">
    <source>
        <dbReference type="EMBL" id="JAT50900.1"/>
    </source>
</evidence>
<feature type="non-terminal residue" evidence="1">
    <location>
        <position position="1"/>
    </location>
</feature>
<dbReference type="PANTHER" id="PTHR37754:SF4">
    <property type="entry name" value="EF-HAND DOMAIN-CONTAINING PROTEIN"/>
    <property type="match status" value="1"/>
</dbReference>
<proteinExistence type="predicted"/>
<dbReference type="GO" id="GO:0016746">
    <property type="term" value="F:acyltransferase activity"/>
    <property type="evidence" value="ECO:0007669"/>
    <property type="project" value="UniProtKB-KW"/>
</dbReference>
<dbReference type="PANTHER" id="PTHR37754">
    <property type="entry name" value="CALCIUM ION-BINDING PROTEIN"/>
    <property type="match status" value="1"/>
</dbReference>
<accession>A0A1D1Y8C4</accession>
<dbReference type="AlphaFoldDB" id="A0A1D1Y8C4"/>
<sequence length="271" mass="30378">HPSVSVQLDSCEEVRRRGKEEYKKKVISSNSNLRFTTVVYTKATDILALGWKVWSAQDGCQAKPLRRPRSSLPLKGSSGERWPDLLFPQPPERCWKGRVLPVPAMGQKLGALWNRFQGKRQVHRICEKVFDQYADDDRLPLDKLHLVTLLAYDSINKCFPKPHKSPPSGEEVEDVVTALHLDLRGKADGNDTIGRTDFCDQVLKWSQRDLSIYIRNKTLHILAAAAAMAAITKSAARPVPRVQRVMCKVPTPLLASAYAIGFAVLDDVRVG</sequence>